<evidence type="ECO:0000256" key="7">
    <source>
        <dbReference type="ARBA" id="ARBA00022679"/>
    </source>
</evidence>
<feature type="domain" description="Polysaccharide chain length determinant N-terminal" evidence="17">
    <location>
        <begin position="21"/>
        <end position="111"/>
    </location>
</feature>
<comment type="similarity">
    <text evidence="3">Belongs to the etk/wzc family.</text>
</comment>
<keyword evidence="8 16" id="KW-0812">Transmembrane</keyword>
<dbReference type="InterPro" id="IPR025669">
    <property type="entry name" value="AAA_dom"/>
</dbReference>
<reference evidence="21" key="1">
    <citation type="submission" date="2023-07" db="EMBL/GenBank/DDBJ databases">
        <title>Draft genome sequence of Agarivorans aestuarii strain ZMCS4, a CAZymes producing bacteria isolated from the marine brown algae Clodostephus spongiosus.</title>
        <authorList>
            <person name="Lorente B."/>
            <person name="Cabral C."/>
            <person name="Frias J."/>
            <person name="Faria J."/>
            <person name="Toubarro D."/>
        </authorList>
    </citation>
    <scope>NUCLEOTIDE SEQUENCE [LARGE SCALE GENOMIC DNA]</scope>
    <source>
        <strain evidence="21">ZMCS4</strain>
    </source>
</reference>
<evidence type="ECO:0000256" key="5">
    <source>
        <dbReference type="ARBA" id="ARBA00022475"/>
    </source>
</evidence>
<sequence length="739" mass="82152">MTTTVNNAALMRNGSNADDEFINIMQYLSILKSRWLMILGFTFISVLLAILLVFAIKPTYQATAVLLIEAEQRKAVSIDDVIGIDTSKQEYYLTQFELLKSRSIAQRVIDEFQLYDNPEFNGANDGKGFNAAGLKSMLRSVPLIQSFMPEEELPDLEQQQEIARQKVMKTFQRSLHINPVKKTQLVNISFDSRDPKLAAKIANAVGETYINSNRESRIIANQEATNWLADRIGVLQAAVIESQSRLSDFLQREQLVDVSGIDSLASSELGNLSRRLADAQDRRTASESIYYLLQDNKNTAISELSSVTAISNHPQLRDVRLAQIEAERLVSELSKRYGPKHDKMIRAHAQLASVKERSEVLLRVLASGVEKELRSARAQENAIRTEMENKKAEFQDIALKRATYDALKREVDSNQNLYDLFVTRQKETNATSDFQAAVARLADRAVTPLFPAKPKKGIIILLAAAFGLAIAIVLALLSQSLNNTIESASGIEDKLRLTPLGVIPLVKGSRFNKDNLPLEQFFDEKQLNFSEAVRSIRTSVMLNMMSQQRKLLSVTSSVPNEGKTTTALNLAIAMAGMEKTLLIDGDLRKPSMGERFNLNRAHPGLSNLLVMDAELDDCVVHHERSGLDLLPAGMQTANPQELLAGSKFKALIEELSEHYDKIIIDTPPIAAVSDALIIGQVTKSSIVVVNAGRTKVSQIEHTLQQMINHKVVVDGVILNRVSAKNETRFGYYREYGATA</sequence>
<evidence type="ECO:0000256" key="12">
    <source>
        <dbReference type="ARBA" id="ARBA00022989"/>
    </source>
</evidence>
<dbReference type="PANTHER" id="PTHR32309">
    <property type="entry name" value="TYROSINE-PROTEIN KINASE"/>
    <property type="match status" value="1"/>
</dbReference>
<keyword evidence="5" id="KW-1003">Cell membrane</keyword>
<dbReference type="PANTHER" id="PTHR32309:SF13">
    <property type="entry name" value="FERRIC ENTEROBACTIN TRANSPORT PROTEIN FEPE"/>
    <property type="match status" value="1"/>
</dbReference>
<evidence type="ECO:0000256" key="9">
    <source>
        <dbReference type="ARBA" id="ARBA00022741"/>
    </source>
</evidence>
<feature type="domain" description="AAA" evidence="18">
    <location>
        <begin position="562"/>
        <end position="689"/>
    </location>
</feature>
<keyword evidence="13 16" id="KW-0472">Membrane</keyword>
<keyword evidence="7" id="KW-0808">Transferase</keyword>
<evidence type="ECO:0000256" key="11">
    <source>
        <dbReference type="ARBA" id="ARBA00022840"/>
    </source>
</evidence>
<keyword evidence="9" id="KW-0547">Nucleotide-binding</keyword>
<dbReference type="InterPro" id="IPR050445">
    <property type="entry name" value="Bact_polysacc_biosynth/exp"/>
</dbReference>
<organism evidence="20 21">
    <name type="scientific">Agarivorans aestuarii</name>
    <dbReference type="NCBI Taxonomy" id="1563703"/>
    <lineage>
        <taxon>Bacteria</taxon>
        <taxon>Pseudomonadati</taxon>
        <taxon>Pseudomonadota</taxon>
        <taxon>Gammaproteobacteria</taxon>
        <taxon>Alteromonadales</taxon>
        <taxon>Alteromonadaceae</taxon>
        <taxon>Agarivorans</taxon>
    </lineage>
</organism>
<evidence type="ECO:0000256" key="16">
    <source>
        <dbReference type="SAM" id="Phobius"/>
    </source>
</evidence>
<evidence type="ECO:0000259" key="18">
    <source>
        <dbReference type="Pfam" id="PF13614"/>
    </source>
</evidence>
<evidence type="ECO:0000256" key="8">
    <source>
        <dbReference type="ARBA" id="ARBA00022692"/>
    </source>
</evidence>
<evidence type="ECO:0000256" key="1">
    <source>
        <dbReference type="ARBA" id="ARBA00004429"/>
    </source>
</evidence>
<keyword evidence="14" id="KW-0829">Tyrosine-protein kinase</keyword>
<dbReference type="Pfam" id="PF02706">
    <property type="entry name" value="Wzz"/>
    <property type="match status" value="1"/>
</dbReference>
<evidence type="ECO:0000256" key="14">
    <source>
        <dbReference type="ARBA" id="ARBA00023137"/>
    </source>
</evidence>
<dbReference type="InterPro" id="IPR032807">
    <property type="entry name" value="GNVR"/>
</dbReference>
<dbReference type="CDD" id="cd05387">
    <property type="entry name" value="BY-kinase"/>
    <property type="match status" value="1"/>
</dbReference>
<dbReference type="RefSeq" id="WP_329774115.1">
    <property type="nucleotide sequence ID" value="NZ_JAYDYW010000004.1"/>
</dbReference>
<dbReference type="InterPro" id="IPR027417">
    <property type="entry name" value="P-loop_NTPase"/>
</dbReference>
<evidence type="ECO:0000259" key="19">
    <source>
        <dbReference type="Pfam" id="PF13807"/>
    </source>
</evidence>
<evidence type="ECO:0000259" key="17">
    <source>
        <dbReference type="Pfam" id="PF02706"/>
    </source>
</evidence>
<keyword evidence="10" id="KW-0418">Kinase</keyword>
<feature type="transmembrane region" description="Helical" evidence="16">
    <location>
        <begin position="35"/>
        <end position="56"/>
    </location>
</feature>
<keyword evidence="6" id="KW-0997">Cell inner membrane</keyword>
<keyword evidence="11" id="KW-0067">ATP-binding</keyword>
<comment type="caution">
    <text evidence="20">The sequence shown here is derived from an EMBL/GenBank/DDBJ whole genome shotgun (WGS) entry which is preliminary data.</text>
</comment>
<dbReference type="Proteomes" id="UP001310248">
    <property type="component" value="Unassembled WGS sequence"/>
</dbReference>
<dbReference type="Pfam" id="PF13614">
    <property type="entry name" value="AAA_31"/>
    <property type="match status" value="1"/>
</dbReference>
<feature type="domain" description="Tyrosine-protein kinase G-rich" evidence="19">
    <location>
        <begin position="407"/>
        <end position="477"/>
    </location>
</feature>
<comment type="similarity">
    <text evidence="2">Belongs to the CpsD/CapB family.</text>
</comment>
<evidence type="ECO:0000256" key="4">
    <source>
        <dbReference type="ARBA" id="ARBA00011903"/>
    </source>
</evidence>
<proteinExistence type="inferred from homology"/>
<name>A0ABU7FZT9_9ALTE</name>
<evidence type="ECO:0000256" key="6">
    <source>
        <dbReference type="ARBA" id="ARBA00022519"/>
    </source>
</evidence>
<evidence type="ECO:0000313" key="21">
    <source>
        <dbReference type="Proteomes" id="UP001310248"/>
    </source>
</evidence>
<comment type="subcellular location">
    <subcellularLocation>
        <location evidence="1">Cell inner membrane</location>
        <topology evidence="1">Multi-pass membrane protein</topology>
    </subcellularLocation>
</comment>
<dbReference type="InterPro" id="IPR003856">
    <property type="entry name" value="LPS_length_determ_N"/>
</dbReference>
<dbReference type="Pfam" id="PF13807">
    <property type="entry name" value="GNVR"/>
    <property type="match status" value="1"/>
</dbReference>
<comment type="catalytic activity">
    <reaction evidence="15">
        <text>L-tyrosyl-[protein] + ATP = O-phospho-L-tyrosyl-[protein] + ADP + H(+)</text>
        <dbReference type="Rhea" id="RHEA:10596"/>
        <dbReference type="Rhea" id="RHEA-COMP:10136"/>
        <dbReference type="Rhea" id="RHEA-COMP:20101"/>
        <dbReference type="ChEBI" id="CHEBI:15378"/>
        <dbReference type="ChEBI" id="CHEBI:30616"/>
        <dbReference type="ChEBI" id="CHEBI:46858"/>
        <dbReference type="ChEBI" id="CHEBI:61978"/>
        <dbReference type="ChEBI" id="CHEBI:456216"/>
        <dbReference type="EC" id="2.7.10.2"/>
    </reaction>
</comment>
<evidence type="ECO:0000313" key="20">
    <source>
        <dbReference type="EMBL" id="MEE1672672.1"/>
    </source>
</evidence>
<gene>
    <name evidence="20" type="ORF">SNR37_002082</name>
</gene>
<accession>A0ABU7FZT9</accession>
<protein>
    <recommendedName>
        <fullName evidence="4">non-specific protein-tyrosine kinase</fullName>
        <ecNumber evidence="4">2.7.10.2</ecNumber>
    </recommendedName>
</protein>
<evidence type="ECO:0000256" key="13">
    <source>
        <dbReference type="ARBA" id="ARBA00023136"/>
    </source>
</evidence>
<dbReference type="SUPFAM" id="SSF52540">
    <property type="entry name" value="P-loop containing nucleoside triphosphate hydrolases"/>
    <property type="match status" value="1"/>
</dbReference>
<keyword evidence="21" id="KW-1185">Reference proteome</keyword>
<evidence type="ECO:0000256" key="3">
    <source>
        <dbReference type="ARBA" id="ARBA00008883"/>
    </source>
</evidence>
<dbReference type="InterPro" id="IPR005702">
    <property type="entry name" value="Wzc-like_C"/>
</dbReference>
<dbReference type="NCBIfam" id="TIGR01007">
    <property type="entry name" value="eps_fam"/>
    <property type="match status" value="1"/>
</dbReference>
<evidence type="ECO:0000256" key="2">
    <source>
        <dbReference type="ARBA" id="ARBA00007316"/>
    </source>
</evidence>
<feature type="transmembrane region" description="Helical" evidence="16">
    <location>
        <begin position="458"/>
        <end position="477"/>
    </location>
</feature>
<dbReference type="EC" id="2.7.10.2" evidence="4"/>
<reference evidence="20 21" key="2">
    <citation type="submission" date="2023-12" db="EMBL/GenBank/DDBJ databases">
        <authorList>
            <consortium name="Cladostephus spongiosus"/>
            <person name="Lorente B."/>
            <person name="Cabral C."/>
            <person name="Frias J."/>
            <person name="Faria J."/>
            <person name="Toubarro D."/>
        </authorList>
    </citation>
    <scope>NUCLEOTIDE SEQUENCE [LARGE SCALE GENOMIC DNA]</scope>
    <source>
        <strain evidence="20 21">ZMCS4</strain>
    </source>
</reference>
<evidence type="ECO:0000256" key="15">
    <source>
        <dbReference type="ARBA" id="ARBA00051245"/>
    </source>
</evidence>
<evidence type="ECO:0000256" key="10">
    <source>
        <dbReference type="ARBA" id="ARBA00022777"/>
    </source>
</evidence>
<dbReference type="Gene3D" id="3.40.50.300">
    <property type="entry name" value="P-loop containing nucleotide triphosphate hydrolases"/>
    <property type="match status" value="1"/>
</dbReference>
<keyword evidence="12 16" id="KW-1133">Transmembrane helix</keyword>
<dbReference type="EMBL" id="JAYDYW010000004">
    <property type="protein sequence ID" value="MEE1672672.1"/>
    <property type="molecule type" value="Genomic_DNA"/>
</dbReference>